<organism evidence="3 4">
    <name type="scientific">Ensete ventricosum</name>
    <name type="common">Abyssinian banana</name>
    <name type="synonym">Musa ensete</name>
    <dbReference type="NCBI Taxonomy" id="4639"/>
    <lineage>
        <taxon>Eukaryota</taxon>
        <taxon>Viridiplantae</taxon>
        <taxon>Streptophyta</taxon>
        <taxon>Embryophyta</taxon>
        <taxon>Tracheophyta</taxon>
        <taxon>Spermatophyta</taxon>
        <taxon>Magnoliopsida</taxon>
        <taxon>Liliopsida</taxon>
        <taxon>Zingiberales</taxon>
        <taxon>Musaceae</taxon>
        <taxon>Ensete</taxon>
    </lineage>
</organism>
<keyword evidence="2" id="KW-0812">Transmembrane</keyword>
<comment type="similarity">
    <text evidence="1">Belongs to the multi antimicrobial extrusion (MATE) (TC 2.A.66.1) family.</text>
</comment>
<dbReference type="GO" id="GO:0042910">
    <property type="term" value="F:xenobiotic transmembrane transporter activity"/>
    <property type="evidence" value="ECO:0007669"/>
    <property type="project" value="InterPro"/>
</dbReference>
<dbReference type="Proteomes" id="UP000287651">
    <property type="component" value="Unassembled WGS sequence"/>
</dbReference>
<name>A0A426ZVB6_ENSVE</name>
<evidence type="ECO:0000256" key="2">
    <source>
        <dbReference type="SAM" id="Phobius"/>
    </source>
</evidence>
<gene>
    <name evidence="3" type="ORF">B296_00016846</name>
</gene>
<protein>
    <submittedName>
        <fullName evidence="3">Uncharacterized protein</fullName>
    </submittedName>
</protein>
<keyword evidence="2" id="KW-0472">Membrane</keyword>
<reference evidence="3 4" key="1">
    <citation type="journal article" date="2014" name="Agronomy (Basel)">
        <title>A Draft Genome Sequence for Ensete ventricosum, the Drought-Tolerant Tree Against Hunger.</title>
        <authorList>
            <person name="Harrison J."/>
            <person name="Moore K.A."/>
            <person name="Paszkiewicz K."/>
            <person name="Jones T."/>
            <person name="Grant M."/>
            <person name="Ambacheew D."/>
            <person name="Muzemil S."/>
            <person name="Studholme D.J."/>
        </authorList>
    </citation>
    <scope>NUCLEOTIDE SEQUENCE [LARGE SCALE GENOMIC DNA]</scope>
</reference>
<sequence length="146" mass="15986">MNRKLQSIASCSVRIGNELGAAHPRVAKFAVIVVVTTSLIISLFVSVLVMLLRTPLSKLYTNSTDVIKAVINLTPLLAISIFLNGVQPILSEFLLPSASPPTQTAVAPPSRTEKAGFWPSISQLKRKKKYKYCESETADDITIYRP</sequence>
<dbReference type="GO" id="GO:0015297">
    <property type="term" value="F:antiporter activity"/>
    <property type="evidence" value="ECO:0007669"/>
    <property type="project" value="InterPro"/>
</dbReference>
<evidence type="ECO:0000313" key="4">
    <source>
        <dbReference type="Proteomes" id="UP000287651"/>
    </source>
</evidence>
<dbReference type="Pfam" id="PF01554">
    <property type="entry name" value="MatE"/>
    <property type="match status" value="1"/>
</dbReference>
<proteinExistence type="inferred from homology"/>
<evidence type="ECO:0000256" key="1">
    <source>
        <dbReference type="ARBA" id="ARBA00010199"/>
    </source>
</evidence>
<dbReference type="PANTHER" id="PTHR11206">
    <property type="entry name" value="MULTIDRUG RESISTANCE PROTEIN"/>
    <property type="match status" value="1"/>
</dbReference>
<accession>A0A426ZVB6</accession>
<dbReference type="AlphaFoldDB" id="A0A426ZVB6"/>
<keyword evidence="2" id="KW-1133">Transmembrane helix</keyword>
<feature type="transmembrane region" description="Helical" evidence="2">
    <location>
        <begin position="29"/>
        <end position="52"/>
    </location>
</feature>
<dbReference type="EMBL" id="AMZH03004868">
    <property type="protein sequence ID" value="RRT67918.1"/>
    <property type="molecule type" value="Genomic_DNA"/>
</dbReference>
<dbReference type="GO" id="GO:0016020">
    <property type="term" value="C:membrane"/>
    <property type="evidence" value="ECO:0007669"/>
    <property type="project" value="InterPro"/>
</dbReference>
<evidence type="ECO:0000313" key="3">
    <source>
        <dbReference type="EMBL" id="RRT67918.1"/>
    </source>
</evidence>
<dbReference type="InterPro" id="IPR002528">
    <property type="entry name" value="MATE_fam"/>
</dbReference>
<comment type="caution">
    <text evidence="3">The sequence shown here is derived from an EMBL/GenBank/DDBJ whole genome shotgun (WGS) entry which is preliminary data.</text>
</comment>